<organism evidence="1 2">
    <name type="scientific">Methanolobus vulcani</name>
    <dbReference type="NCBI Taxonomy" id="38026"/>
    <lineage>
        <taxon>Archaea</taxon>
        <taxon>Methanobacteriati</taxon>
        <taxon>Methanobacteriota</taxon>
        <taxon>Stenosarchaea group</taxon>
        <taxon>Methanomicrobia</taxon>
        <taxon>Methanosarcinales</taxon>
        <taxon>Methanosarcinaceae</taxon>
        <taxon>Methanolobus</taxon>
    </lineage>
</organism>
<accession>A0A7Z7AYV2</accession>
<evidence type="ECO:0000313" key="2">
    <source>
        <dbReference type="Proteomes" id="UP000199259"/>
    </source>
</evidence>
<dbReference type="InterPro" id="IPR036388">
    <property type="entry name" value="WH-like_DNA-bd_sf"/>
</dbReference>
<dbReference type="RefSeq" id="WP_091710927.1">
    <property type="nucleotide sequence ID" value="NZ_FNCA01000011.1"/>
</dbReference>
<dbReference type="Gene3D" id="1.10.10.10">
    <property type="entry name" value="Winged helix-like DNA-binding domain superfamily/Winged helix DNA-binding domain"/>
    <property type="match status" value="1"/>
</dbReference>
<reference evidence="1 2" key="1">
    <citation type="submission" date="2016-10" db="EMBL/GenBank/DDBJ databases">
        <authorList>
            <person name="Varghese N."/>
            <person name="Submissions S."/>
        </authorList>
    </citation>
    <scope>NUCLEOTIDE SEQUENCE [LARGE SCALE GENOMIC DNA]</scope>
    <source>
        <strain evidence="1 2">PL 12/M</strain>
    </source>
</reference>
<comment type="caution">
    <text evidence="1">The sequence shown here is derived from an EMBL/GenBank/DDBJ whole genome shotgun (WGS) entry which is preliminary data.</text>
</comment>
<name>A0A7Z7AYV2_9EURY</name>
<dbReference type="InterPro" id="IPR036390">
    <property type="entry name" value="WH_DNA-bd_sf"/>
</dbReference>
<proteinExistence type="predicted"/>
<dbReference type="AlphaFoldDB" id="A0A7Z7AYV2"/>
<evidence type="ECO:0000313" key="1">
    <source>
        <dbReference type="EMBL" id="SDG30386.1"/>
    </source>
</evidence>
<dbReference type="EMBL" id="FNCA01000011">
    <property type="protein sequence ID" value="SDG30386.1"/>
    <property type="molecule type" value="Genomic_DNA"/>
</dbReference>
<gene>
    <name evidence="1" type="ORF">SAMN04488589_2659</name>
</gene>
<dbReference type="OrthoDB" id="140281at2157"/>
<sequence>MEELIGFVTGNKNRQKLLTLLGSKHQLDAGKLAKNMHIARPSVEKIVEELLEKELIVQESDMYMLTELGESLERRVQSI</sequence>
<protein>
    <submittedName>
        <fullName evidence="1">Uncharacterized protein</fullName>
    </submittedName>
</protein>
<keyword evidence="2" id="KW-1185">Reference proteome</keyword>
<dbReference type="SUPFAM" id="SSF46785">
    <property type="entry name" value="Winged helix' DNA-binding domain"/>
    <property type="match status" value="1"/>
</dbReference>
<dbReference type="Proteomes" id="UP000199259">
    <property type="component" value="Unassembled WGS sequence"/>
</dbReference>